<proteinExistence type="predicted"/>
<dbReference type="RefSeq" id="WP_107967444.1">
    <property type="nucleotide sequence ID" value="NZ_NWBU01000007.1"/>
</dbReference>
<evidence type="ECO:0000313" key="2">
    <source>
        <dbReference type="Proteomes" id="UP000244162"/>
    </source>
</evidence>
<organism evidence="1 2">
    <name type="scientific">Sphingomonas oleivorans</name>
    <dbReference type="NCBI Taxonomy" id="1735121"/>
    <lineage>
        <taxon>Bacteria</taxon>
        <taxon>Pseudomonadati</taxon>
        <taxon>Pseudomonadota</taxon>
        <taxon>Alphaproteobacteria</taxon>
        <taxon>Sphingomonadales</taxon>
        <taxon>Sphingomonadaceae</taxon>
        <taxon>Sphingomonas</taxon>
    </lineage>
</organism>
<evidence type="ECO:0000313" key="1">
    <source>
        <dbReference type="EMBL" id="PTQ11450.1"/>
    </source>
</evidence>
<dbReference type="OrthoDB" id="7574979at2"/>
<dbReference type="Proteomes" id="UP000244162">
    <property type="component" value="Unassembled WGS sequence"/>
</dbReference>
<accession>A0A2T5FY39</accession>
<protein>
    <submittedName>
        <fullName evidence="1">Uncharacterized protein</fullName>
    </submittedName>
</protein>
<comment type="caution">
    <text evidence="1">The sequence shown here is derived from an EMBL/GenBank/DDBJ whole genome shotgun (WGS) entry which is preliminary data.</text>
</comment>
<gene>
    <name evidence="1" type="ORF">CLG96_08360</name>
</gene>
<reference evidence="1 2" key="1">
    <citation type="submission" date="2017-09" db="EMBL/GenBank/DDBJ databases">
        <title>Sphingomonas panjinensis sp.nov., isolated from oil-contaminated soil.</title>
        <authorList>
            <person name="Wang L."/>
            <person name="Chen L."/>
        </authorList>
    </citation>
    <scope>NUCLEOTIDE SEQUENCE [LARGE SCALE GENOMIC DNA]</scope>
    <source>
        <strain evidence="1 2">FW-11</strain>
    </source>
</reference>
<dbReference type="EMBL" id="NWBU01000007">
    <property type="protein sequence ID" value="PTQ11450.1"/>
    <property type="molecule type" value="Genomic_DNA"/>
</dbReference>
<sequence length="78" mass="8478">MASRMLRARHNHPWTAEADADLAARIARGDLLPDIARALERSQEAVRSRANILRLPVRSSPGRGRRVIASPLASAAEG</sequence>
<name>A0A2T5FY39_9SPHN</name>
<keyword evidence="2" id="KW-1185">Reference proteome</keyword>
<dbReference type="AlphaFoldDB" id="A0A2T5FY39"/>